<keyword evidence="1" id="KW-1133">Transmembrane helix</keyword>
<evidence type="ECO:0000313" key="2">
    <source>
        <dbReference type="EMBL" id="QTA85297.1"/>
    </source>
</evidence>
<reference evidence="2" key="1">
    <citation type="journal article" date="2021" name="Microb. Physiol.">
        <title>Proteogenomic Insights into the Physiology of Marine, Sulfate-Reducing, Filamentous Desulfonema limicola and Desulfonema magnum.</title>
        <authorList>
            <person name="Schnaars V."/>
            <person name="Wohlbrand L."/>
            <person name="Scheve S."/>
            <person name="Hinrichs C."/>
            <person name="Reinhardt R."/>
            <person name="Rabus R."/>
        </authorList>
    </citation>
    <scope>NUCLEOTIDE SEQUENCE</scope>
    <source>
        <strain evidence="2">4be13</strain>
    </source>
</reference>
<evidence type="ECO:0000313" key="3">
    <source>
        <dbReference type="Proteomes" id="UP000663722"/>
    </source>
</evidence>
<keyword evidence="1" id="KW-0812">Transmembrane</keyword>
<keyword evidence="3" id="KW-1185">Reference proteome</keyword>
<accession>A0A975BGX2</accession>
<gene>
    <name evidence="2" type="ORF">dnm_013020</name>
</gene>
<name>A0A975BGX2_9BACT</name>
<dbReference type="EMBL" id="CP061800">
    <property type="protein sequence ID" value="QTA85297.1"/>
    <property type="molecule type" value="Genomic_DNA"/>
</dbReference>
<protein>
    <submittedName>
        <fullName evidence="2">Uncharacterized protein</fullName>
    </submittedName>
</protein>
<proteinExistence type="predicted"/>
<evidence type="ECO:0000256" key="1">
    <source>
        <dbReference type="SAM" id="Phobius"/>
    </source>
</evidence>
<feature type="transmembrane region" description="Helical" evidence="1">
    <location>
        <begin position="26"/>
        <end position="42"/>
    </location>
</feature>
<dbReference type="Proteomes" id="UP000663722">
    <property type="component" value="Chromosome"/>
</dbReference>
<dbReference type="AlphaFoldDB" id="A0A975BGX2"/>
<keyword evidence="1" id="KW-0472">Membrane</keyword>
<sequence length="43" mass="5101">MPGQIAVSFYDTLKICKQFLIKRTDIFIYSSASSTYFFIFFVY</sequence>
<organism evidence="2 3">
    <name type="scientific">Desulfonema magnum</name>
    <dbReference type="NCBI Taxonomy" id="45655"/>
    <lineage>
        <taxon>Bacteria</taxon>
        <taxon>Pseudomonadati</taxon>
        <taxon>Thermodesulfobacteriota</taxon>
        <taxon>Desulfobacteria</taxon>
        <taxon>Desulfobacterales</taxon>
        <taxon>Desulfococcaceae</taxon>
        <taxon>Desulfonema</taxon>
    </lineage>
</organism>
<dbReference type="KEGG" id="dmm:dnm_013020"/>